<name>A0A481W121_9CAUD</name>
<evidence type="ECO:0000313" key="2">
    <source>
        <dbReference type="Proteomes" id="UP000292314"/>
    </source>
</evidence>
<dbReference type="KEGG" id="vg:64471430"/>
<proteinExistence type="predicted"/>
<dbReference type="EMBL" id="MK524524">
    <property type="protein sequence ID" value="QBI99417.1"/>
    <property type="molecule type" value="Genomic_DNA"/>
</dbReference>
<dbReference type="GeneID" id="64471430"/>
<organism evidence="1 2">
    <name type="scientific">Streptomyces phage Caelum</name>
    <dbReference type="NCBI Taxonomy" id="2530160"/>
    <lineage>
        <taxon>Viruses</taxon>
        <taxon>Duplodnaviria</taxon>
        <taxon>Heunggongvirae</taxon>
        <taxon>Uroviricota</taxon>
        <taxon>Caudoviricetes</taxon>
        <taxon>Arquatrovirinae</taxon>
        <taxon>Caelumvirus</taxon>
        <taxon>Caelumvirus caelum</taxon>
    </lineage>
</organism>
<keyword evidence="2" id="KW-1185">Reference proteome</keyword>
<dbReference type="Proteomes" id="UP000292314">
    <property type="component" value="Genome"/>
</dbReference>
<protein>
    <submittedName>
        <fullName evidence="1">Uncharacterized protein</fullName>
    </submittedName>
</protein>
<sequence>MKRDNRPVIVTFALAIFILGMLAGAYITDHANHPQTIEAQEVITP</sequence>
<dbReference type="RefSeq" id="YP_010055506.1">
    <property type="nucleotide sequence ID" value="NC_054666.1"/>
</dbReference>
<accession>A0A481W121</accession>
<gene>
    <name evidence="1" type="primary">57</name>
    <name evidence="1" type="ORF">SEA_CAELUM_57</name>
</gene>
<reference evidence="1 2" key="1">
    <citation type="submission" date="2019-02" db="EMBL/GenBank/DDBJ databases">
        <authorList>
            <person name="Paul L."/>
            <person name="Brownson E.L."/>
            <person name="Lucero K."/>
            <person name="Page S.T."/>
            <person name="Garlena R.A."/>
            <person name="Russell D.A."/>
            <person name="Pope W.H."/>
            <person name="Jacobs-Sera D."/>
            <person name="Hatfull G.F."/>
        </authorList>
    </citation>
    <scope>NUCLEOTIDE SEQUENCE [LARGE SCALE GENOMIC DNA]</scope>
</reference>
<evidence type="ECO:0000313" key="1">
    <source>
        <dbReference type="EMBL" id="QBI99417.1"/>
    </source>
</evidence>